<dbReference type="Gene3D" id="1.20.1730.10">
    <property type="entry name" value="Sodium/glucose cotransporter"/>
    <property type="match status" value="1"/>
</dbReference>
<feature type="transmembrane region" description="Helical" evidence="7">
    <location>
        <begin position="239"/>
        <end position="257"/>
    </location>
</feature>
<comment type="subcellular location">
    <subcellularLocation>
        <location evidence="1">Membrane</location>
        <topology evidence="1">Multi-pass membrane protein</topology>
    </subcellularLocation>
</comment>
<dbReference type="PANTHER" id="PTHR11819">
    <property type="entry name" value="SOLUTE CARRIER FAMILY 5"/>
    <property type="match status" value="1"/>
</dbReference>
<evidence type="ECO:0000313" key="8">
    <source>
        <dbReference type="EMBL" id="TMU54623.1"/>
    </source>
</evidence>
<feature type="transmembrane region" description="Helical" evidence="7">
    <location>
        <begin position="406"/>
        <end position="424"/>
    </location>
</feature>
<dbReference type="CDD" id="cd10329">
    <property type="entry name" value="SLC5sbd_SGLT1-like"/>
    <property type="match status" value="1"/>
</dbReference>
<keyword evidence="3 7" id="KW-0812">Transmembrane</keyword>
<name>A0ABY2WIE6_9FLAO</name>
<dbReference type="InterPro" id="IPR001734">
    <property type="entry name" value="Na/solute_symporter"/>
</dbReference>
<dbReference type="Proteomes" id="UP000751614">
    <property type="component" value="Unassembled WGS sequence"/>
</dbReference>
<feature type="transmembrane region" description="Helical" evidence="7">
    <location>
        <begin position="377"/>
        <end position="394"/>
    </location>
</feature>
<keyword evidence="9" id="KW-1185">Reference proteome</keyword>
<feature type="transmembrane region" description="Helical" evidence="7">
    <location>
        <begin position="186"/>
        <end position="204"/>
    </location>
</feature>
<dbReference type="Pfam" id="PF00474">
    <property type="entry name" value="SSF"/>
    <property type="match status" value="1"/>
</dbReference>
<evidence type="ECO:0000256" key="7">
    <source>
        <dbReference type="SAM" id="Phobius"/>
    </source>
</evidence>
<feature type="transmembrane region" description="Helical" evidence="7">
    <location>
        <begin position="431"/>
        <end position="452"/>
    </location>
</feature>
<proteinExistence type="inferred from homology"/>
<evidence type="ECO:0000256" key="6">
    <source>
        <dbReference type="RuleBase" id="RU362091"/>
    </source>
</evidence>
<sequence>MEISFLDSAIIVAYLVGIVLVGLFATRKMKMTGEGYFLAGRGLGWATIGAALFASNISTIHLTGLAADGFDIGLVAGNYEWMAAFTLILLGLVFAPFYFKTKISTLPEFLERRFDSRSRTLLAFMAIIGALFIHIGMSLYAGASVFEKFYGVNMYVSIIVISAITAIYTVAGGLKAVVVTENIQTIILLLGSIILTVLAIYAVGDTGISNFEELKAAMKPGQLEMLHAPDSEIARTKGYSWYAFFLGYPVLGIWYWCTDQTIVQRVLGAKTQNDAQYGPLFAGLLKILPAFILVLPGALAYVLFKDHISAPIETLPVLIDRLLPVGLKGVFAAALLAALMSTIAAALNSCSSLVALDIVKRINPEVSDKKQVRIGRITAVVVMLVAILWSTQGGKFGSIFQAINDMAGALAPPISAVFLLGAFYRRGSKDAAFYTLLIGFVLGVVLFLLDFAPVSGYRYITDGLGIAFLMRTWWMFCLCCILFVALSLVTPKPDDAQIAETTFRNPREVISGKVESWKDVRVLAGLLLLVIIILYSIFE</sequence>
<feature type="transmembrane region" description="Helical" evidence="7">
    <location>
        <begin position="330"/>
        <end position="356"/>
    </location>
</feature>
<keyword evidence="5 7" id="KW-0472">Membrane</keyword>
<protein>
    <submittedName>
        <fullName evidence="8">Sodium/solute symporter</fullName>
    </submittedName>
</protein>
<comment type="similarity">
    <text evidence="2 6">Belongs to the sodium:solute symporter (SSF) (TC 2.A.21) family.</text>
</comment>
<keyword evidence="4 7" id="KW-1133">Transmembrane helix</keyword>
<evidence type="ECO:0000313" key="9">
    <source>
        <dbReference type="Proteomes" id="UP000751614"/>
    </source>
</evidence>
<dbReference type="InterPro" id="IPR038377">
    <property type="entry name" value="Na/Glc_symporter_sf"/>
</dbReference>
<feature type="transmembrane region" description="Helical" evidence="7">
    <location>
        <begin position="278"/>
        <end position="304"/>
    </location>
</feature>
<feature type="transmembrane region" description="Helical" evidence="7">
    <location>
        <begin position="154"/>
        <end position="174"/>
    </location>
</feature>
<evidence type="ECO:0000256" key="4">
    <source>
        <dbReference type="ARBA" id="ARBA00022989"/>
    </source>
</evidence>
<dbReference type="PROSITE" id="PS50283">
    <property type="entry name" value="NA_SOLUT_SYMP_3"/>
    <property type="match status" value="1"/>
</dbReference>
<evidence type="ECO:0000256" key="2">
    <source>
        <dbReference type="ARBA" id="ARBA00006434"/>
    </source>
</evidence>
<accession>A0ABY2WIE6</accession>
<feature type="transmembrane region" description="Helical" evidence="7">
    <location>
        <begin position="81"/>
        <end position="99"/>
    </location>
</feature>
<reference evidence="8 9" key="1">
    <citation type="submission" date="2019-05" db="EMBL/GenBank/DDBJ databases">
        <title>Flagellimonas sp. AsT0115, sp. nov., isolated from a marine red algae, Asparagopsis taxiformis.</title>
        <authorList>
            <person name="Kim J."/>
            <person name="Jeong S.E."/>
            <person name="Jeon C.O."/>
        </authorList>
    </citation>
    <scope>NUCLEOTIDE SEQUENCE [LARGE SCALE GENOMIC DNA]</scope>
    <source>
        <strain evidence="8 9">AsT0115</strain>
    </source>
</reference>
<organism evidence="8 9">
    <name type="scientific">Flagellimonas algicola</name>
    <dbReference type="NCBI Taxonomy" id="2583815"/>
    <lineage>
        <taxon>Bacteria</taxon>
        <taxon>Pseudomonadati</taxon>
        <taxon>Bacteroidota</taxon>
        <taxon>Flavobacteriia</taxon>
        <taxon>Flavobacteriales</taxon>
        <taxon>Flavobacteriaceae</taxon>
        <taxon>Flagellimonas</taxon>
    </lineage>
</organism>
<dbReference type="RefSeq" id="WP_138835986.1">
    <property type="nucleotide sequence ID" value="NZ_VCNI01000002.1"/>
</dbReference>
<evidence type="ECO:0000256" key="3">
    <source>
        <dbReference type="ARBA" id="ARBA00022692"/>
    </source>
</evidence>
<dbReference type="EMBL" id="VCNI01000002">
    <property type="protein sequence ID" value="TMU54623.1"/>
    <property type="molecule type" value="Genomic_DNA"/>
</dbReference>
<gene>
    <name evidence="8" type="ORF">FGG15_10455</name>
</gene>
<feature type="transmembrane region" description="Helical" evidence="7">
    <location>
        <begin position="6"/>
        <end position="26"/>
    </location>
</feature>
<feature type="transmembrane region" description="Helical" evidence="7">
    <location>
        <begin position="520"/>
        <end position="538"/>
    </location>
</feature>
<evidence type="ECO:0000256" key="1">
    <source>
        <dbReference type="ARBA" id="ARBA00004141"/>
    </source>
</evidence>
<feature type="transmembrane region" description="Helical" evidence="7">
    <location>
        <begin position="120"/>
        <end position="142"/>
    </location>
</feature>
<comment type="caution">
    <text evidence="8">The sequence shown here is derived from an EMBL/GenBank/DDBJ whole genome shotgun (WGS) entry which is preliminary data.</text>
</comment>
<dbReference type="NCBIfam" id="TIGR00813">
    <property type="entry name" value="sss"/>
    <property type="match status" value="1"/>
</dbReference>
<feature type="transmembrane region" description="Helical" evidence="7">
    <location>
        <begin position="38"/>
        <end position="61"/>
    </location>
</feature>
<dbReference type="PANTHER" id="PTHR11819:SF195">
    <property type="entry name" value="SODIUM_GLUCOSE COTRANSPORTER 4"/>
    <property type="match status" value="1"/>
</dbReference>
<evidence type="ECO:0000256" key="5">
    <source>
        <dbReference type="ARBA" id="ARBA00023136"/>
    </source>
</evidence>
<feature type="transmembrane region" description="Helical" evidence="7">
    <location>
        <begin position="472"/>
        <end position="489"/>
    </location>
</feature>